<dbReference type="GO" id="GO:0016787">
    <property type="term" value="F:hydrolase activity"/>
    <property type="evidence" value="ECO:0007669"/>
    <property type="project" value="UniProtKB-KW"/>
</dbReference>
<evidence type="ECO:0000256" key="2">
    <source>
        <dbReference type="ARBA" id="ARBA00022801"/>
    </source>
</evidence>
<keyword evidence="5" id="KW-1185">Reference proteome</keyword>
<proteinExistence type="predicted"/>
<name>A0A918Q105_9ACTN</name>
<feature type="domain" description="Nudix hydrolase" evidence="3">
    <location>
        <begin position="6"/>
        <end position="127"/>
    </location>
</feature>
<reference evidence="4" key="1">
    <citation type="journal article" date="2014" name="Int. J. Syst. Evol. Microbiol.">
        <title>Complete genome sequence of Corynebacterium casei LMG S-19264T (=DSM 44701T), isolated from a smear-ripened cheese.</title>
        <authorList>
            <consortium name="US DOE Joint Genome Institute (JGI-PGF)"/>
            <person name="Walter F."/>
            <person name="Albersmeier A."/>
            <person name="Kalinowski J."/>
            <person name="Ruckert C."/>
        </authorList>
    </citation>
    <scope>NUCLEOTIDE SEQUENCE</scope>
    <source>
        <strain evidence="4">JCM 4815</strain>
    </source>
</reference>
<gene>
    <name evidence="4" type="ORF">GCM10010365_57610</name>
</gene>
<dbReference type="InterPro" id="IPR015797">
    <property type="entry name" value="NUDIX_hydrolase-like_dom_sf"/>
</dbReference>
<reference evidence="4" key="2">
    <citation type="submission" date="2020-09" db="EMBL/GenBank/DDBJ databases">
        <authorList>
            <person name="Sun Q."/>
            <person name="Ohkuma M."/>
        </authorList>
    </citation>
    <scope>NUCLEOTIDE SEQUENCE</scope>
    <source>
        <strain evidence="4">JCM 4815</strain>
    </source>
</reference>
<sequence>MSDVHRSIAHVIVLLQRPSDGRVLTVRHQPHSWHSPGLLTVGGGKLEACESFDEGAARELAEEVGIRIAPDQLEFCQLAHLHAAEGERVVGAVFLARSWRGEPYNREPGIHTELVWVCPVCPRTLDR</sequence>
<dbReference type="SUPFAM" id="SSF55811">
    <property type="entry name" value="Nudix"/>
    <property type="match status" value="1"/>
</dbReference>
<dbReference type="PROSITE" id="PS51462">
    <property type="entry name" value="NUDIX"/>
    <property type="match status" value="1"/>
</dbReference>
<comment type="cofactor">
    <cofactor evidence="1">
        <name>Mg(2+)</name>
        <dbReference type="ChEBI" id="CHEBI:18420"/>
    </cofactor>
</comment>
<accession>A0A918Q105</accession>
<protein>
    <recommendedName>
        <fullName evidence="3">Nudix hydrolase domain-containing protein</fullName>
    </recommendedName>
</protein>
<keyword evidence="2" id="KW-0378">Hydrolase</keyword>
<dbReference type="Proteomes" id="UP000622166">
    <property type="component" value="Unassembled WGS sequence"/>
</dbReference>
<dbReference type="InterPro" id="IPR020084">
    <property type="entry name" value="NUDIX_hydrolase_CS"/>
</dbReference>
<dbReference type="PANTHER" id="PTHR43046:SF16">
    <property type="entry name" value="ADP-RIBOSE PYROPHOSPHATASE YJHB-RELATED"/>
    <property type="match status" value="1"/>
</dbReference>
<dbReference type="PROSITE" id="PS00893">
    <property type="entry name" value="NUDIX_BOX"/>
    <property type="match status" value="1"/>
</dbReference>
<dbReference type="Gene3D" id="3.90.79.10">
    <property type="entry name" value="Nucleoside Triphosphate Pyrophosphohydrolase"/>
    <property type="match status" value="1"/>
</dbReference>
<evidence type="ECO:0000259" key="3">
    <source>
        <dbReference type="PROSITE" id="PS51462"/>
    </source>
</evidence>
<evidence type="ECO:0000256" key="1">
    <source>
        <dbReference type="ARBA" id="ARBA00001946"/>
    </source>
</evidence>
<dbReference type="Pfam" id="PF00293">
    <property type="entry name" value="NUDIX"/>
    <property type="match status" value="1"/>
</dbReference>
<organism evidence="4 5">
    <name type="scientific">Streptomyces poonensis</name>
    <dbReference type="NCBI Taxonomy" id="68255"/>
    <lineage>
        <taxon>Bacteria</taxon>
        <taxon>Bacillati</taxon>
        <taxon>Actinomycetota</taxon>
        <taxon>Actinomycetes</taxon>
        <taxon>Kitasatosporales</taxon>
        <taxon>Streptomycetaceae</taxon>
        <taxon>Streptomyces</taxon>
    </lineage>
</organism>
<dbReference type="EMBL" id="BMVW01000014">
    <property type="protein sequence ID" value="GGZ29715.1"/>
    <property type="molecule type" value="Genomic_DNA"/>
</dbReference>
<evidence type="ECO:0000313" key="4">
    <source>
        <dbReference type="EMBL" id="GGZ29715.1"/>
    </source>
</evidence>
<dbReference type="PANTHER" id="PTHR43046">
    <property type="entry name" value="GDP-MANNOSE MANNOSYL HYDROLASE"/>
    <property type="match status" value="1"/>
</dbReference>
<evidence type="ECO:0000313" key="5">
    <source>
        <dbReference type="Proteomes" id="UP000622166"/>
    </source>
</evidence>
<dbReference type="InterPro" id="IPR000086">
    <property type="entry name" value="NUDIX_hydrolase_dom"/>
</dbReference>
<dbReference type="AlphaFoldDB" id="A0A918Q105"/>
<dbReference type="RefSeq" id="WP_189864097.1">
    <property type="nucleotide sequence ID" value="NZ_BMVW01000014.1"/>
</dbReference>
<comment type="caution">
    <text evidence="4">The sequence shown here is derived from an EMBL/GenBank/DDBJ whole genome shotgun (WGS) entry which is preliminary data.</text>
</comment>